<proteinExistence type="inferred from homology"/>
<evidence type="ECO:0000256" key="9">
    <source>
        <dbReference type="SAM" id="MobiDB-lite"/>
    </source>
</evidence>
<keyword evidence="3" id="KW-0227">DNA damage</keyword>
<evidence type="ECO:0000256" key="1">
    <source>
        <dbReference type="ARBA" id="ARBA00008136"/>
    </source>
</evidence>
<keyword evidence="5" id="KW-0190">Covalent protein-DNA linkage</keyword>
<dbReference type="PANTHER" id="PTHR13604">
    <property type="entry name" value="DC12-RELATED"/>
    <property type="match status" value="1"/>
</dbReference>
<dbReference type="SUPFAM" id="SSF143081">
    <property type="entry name" value="BB1717-like"/>
    <property type="match status" value="1"/>
</dbReference>
<dbReference type="Gene3D" id="3.90.1680.10">
    <property type="entry name" value="SOS response associated peptidase-like"/>
    <property type="match status" value="1"/>
</dbReference>
<feature type="region of interest" description="Disordered" evidence="9">
    <location>
        <begin position="229"/>
        <end position="260"/>
    </location>
</feature>
<evidence type="ECO:0000256" key="2">
    <source>
        <dbReference type="ARBA" id="ARBA00022670"/>
    </source>
</evidence>
<comment type="caution">
    <text evidence="10">The sequence shown here is derived from an EMBL/GenBank/DDBJ whole genome shotgun (WGS) entry which is preliminary data.</text>
</comment>
<gene>
    <name evidence="10" type="ORF">E2A64_11325</name>
</gene>
<dbReference type="Pfam" id="PF02586">
    <property type="entry name" value="SRAP"/>
    <property type="match status" value="1"/>
</dbReference>
<dbReference type="GO" id="GO:0016829">
    <property type="term" value="F:lyase activity"/>
    <property type="evidence" value="ECO:0007669"/>
    <property type="project" value="UniProtKB-KW"/>
</dbReference>
<evidence type="ECO:0000256" key="7">
    <source>
        <dbReference type="ARBA" id="ARBA00023239"/>
    </source>
</evidence>
<dbReference type="GO" id="GO:0008233">
    <property type="term" value="F:peptidase activity"/>
    <property type="evidence" value="ECO:0007669"/>
    <property type="project" value="UniProtKB-KW"/>
</dbReference>
<dbReference type="InterPro" id="IPR003738">
    <property type="entry name" value="SRAP"/>
</dbReference>
<accession>A0A4R5PJP2</accession>
<reference evidence="10 11" key="1">
    <citation type="journal article" date="2013" name="Int. J. Syst. Evol. Microbiol.">
        <title>Hoeflea suaedae sp. nov., an endophytic bacterium isolated from the root of the halophyte Suaeda maritima.</title>
        <authorList>
            <person name="Chung E.J."/>
            <person name="Park J.A."/>
            <person name="Pramanik P."/>
            <person name="Bibi F."/>
            <person name="Jeon C.O."/>
            <person name="Chung Y.R."/>
        </authorList>
    </citation>
    <scope>NUCLEOTIDE SEQUENCE [LARGE SCALE GENOMIC DNA]</scope>
    <source>
        <strain evidence="10 11">YC6898</strain>
    </source>
</reference>
<evidence type="ECO:0000313" key="10">
    <source>
        <dbReference type="EMBL" id="TDH35899.1"/>
    </source>
</evidence>
<dbReference type="EMBL" id="SMSI01000002">
    <property type="protein sequence ID" value="TDH35899.1"/>
    <property type="molecule type" value="Genomic_DNA"/>
</dbReference>
<dbReference type="GO" id="GO:0106300">
    <property type="term" value="P:protein-DNA covalent cross-linking repair"/>
    <property type="evidence" value="ECO:0007669"/>
    <property type="project" value="InterPro"/>
</dbReference>
<evidence type="ECO:0000313" key="11">
    <source>
        <dbReference type="Proteomes" id="UP000295131"/>
    </source>
</evidence>
<keyword evidence="11" id="KW-1185">Reference proteome</keyword>
<dbReference type="EC" id="3.4.-.-" evidence="8"/>
<evidence type="ECO:0000256" key="4">
    <source>
        <dbReference type="ARBA" id="ARBA00022801"/>
    </source>
</evidence>
<evidence type="ECO:0000256" key="5">
    <source>
        <dbReference type="ARBA" id="ARBA00023124"/>
    </source>
</evidence>
<feature type="compositionally biased region" description="Basic and acidic residues" evidence="9">
    <location>
        <begin position="229"/>
        <end position="247"/>
    </location>
</feature>
<keyword evidence="7" id="KW-0456">Lyase</keyword>
<dbReference type="RefSeq" id="WP_133284600.1">
    <property type="nucleotide sequence ID" value="NZ_SMSI01000002.1"/>
</dbReference>
<dbReference type="InterPro" id="IPR036590">
    <property type="entry name" value="SRAP-like"/>
</dbReference>
<evidence type="ECO:0000256" key="3">
    <source>
        <dbReference type="ARBA" id="ARBA00022763"/>
    </source>
</evidence>
<keyword evidence="4 8" id="KW-0378">Hydrolase</keyword>
<evidence type="ECO:0000256" key="6">
    <source>
        <dbReference type="ARBA" id="ARBA00023125"/>
    </source>
</evidence>
<dbReference type="GO" id="GO:0006508">
    <property type="term" value="P:proteolysis"/>
    <property type="evidence" value="ECO:0007669"/>
    <property type="project" value="UniProtKB-KW"/>
</dbReference>
<name>A0A4R5PJP2_9HYPH</name>
<dbReference type="AlphaFoldDB" id="A0A4R5PJP2"/>
<keyword evidence="6" id="KW-0238">DNA-binding</keyword>
<organism evidence="10 11">
    <name type="scientific">Pseudohoeflea suaedae</name>
    <dbReference type="NCBI Taxonomy" id="877384"/>
    <lineage>
        <taxon>Bacteria</taxon>
        <taxon>Pseudomonadati</taxon>
        <taxon>Pseudomonadota</taxon>
        <taxon>Alphaproteobacteria</taxon>
        <taxon>Hyphomicrobiales</taxon>
        <taxon>Rhizobiaceae</taxon>
        <taxon>Pseudohoeflea</taxon>
    </lineage>
</organism>
<protein>
    <recommendedName>
        <fullName evidence="8">Abasic site processing protein</fullName>
        <ecNumber evidence="8">3.4.-.-</ecNumber>
    </recommendedName>
</protein>
<sequence>MCGRFSLTASPEEVADFFDLEAVDDFPPRYNIAPTQPILIIAGDISRAPGDNRSNRRPLLVRWGLIPSWVKDLEKFPLLINARSETAAEKASFRAAMRHRRVLIAASGFYEWHRPPKELKEKPVPYWIRPAQGGIVAFAGLMETYMTPDGAEIDTGAILTTGANAAIAPIHDRMPVVIGPQDFERWLDCKTGEPRDVADLLKPADQGFFEAIEVSDRVNKVVNAGPDLQERVAESRKPVDSRAEPRAVKPASPPDQLKLF</sequence>
<dbReference type="GO" id="GO:0003697">
    <property type="term" value="F:single-stranded DNA binding"/>
    <property type="evidence" value="ECO:0007669"/>
    <property type="project" value="InterPro"/>
</dbReference>
<evidence type="ECO:0000256" key="8">
    <source>
        <dbReference type="RuleBase" id="RU364100"/>
    </source>
</evidence>
<dbReference type="OrthoDB" id="9782620at2"/>
<dbReference type="PANTHER" id="PTHR13604:SF0">
    <property type="entry name" value="ABASIC SITE PROCESSING PROTEIN HMCES"/>
    <property type="match status" value="1"/>
</dbReference>
<keyword evidence="2 8" id="KW-0645">Protease</keyword>
<comment type="similarity">
    <text evidence="1 8">Belongs to the SOS response-associated peptidase family.</text>
</comment>
<dbReference type="Proteomes" id="UP000295131">
    <property type="component" value="Unassembled WGS sequence"/>
</dbReference>